<feature type="transmembrane region" description="Helical" evidence="2">
    <location>
        <begin position="89"/>
        <end position="110"/>
    </location>
</feature>
<evidence type="ECO:0000256" key="2">
    <source>
        <dbReference type="SAM" id="Phobius"/>
    </source>
</evidence>
<comment type="caution">
    <text evidence="3">The sequence shown here is derived from an EMBL/GenBank/DDBJ whole genome shotgun (WGS) entry which is preliminary data.</text>
</comment>
<dbReference type="Proteomes" id="UP000243015">
    <property type="component" value="Unassembled WGS sequence"/>
</dbReference>
<feature type="region of interest" description="Disordered" evidence="1">
    <location>
        <begin position="173"/>
        <end position="193"/>
    </location>
</feature>
<organism evidence="3 4">
    <name type="scientific">Trichophyton rubrum</name>
    <name type="common">Athlete's foot fungus</name>
    <name type="synonym">Epidermophyton rubrum</name>
    <dbReference type="NCBI Taxonomy" id="5551"/>
    <lineage>
        <taxon>Eukaryota</taxon>
        <taxon>Fungi</taxon>
        <taxon>Dikarya</taxon>
        <taxon>Ascomycota</taxon>
        <taxon>Pezizomycotina</taxon>
        <taxon>Eurotiomycetes</taxon>
        <taxon>Eurotiomycetidae</taxon>
        <taxon>Onygenales</taxon>
        <taxon>Arthrodermataceae</taxon>
        <taxon>Trichophyton</taxon>
    </lineage>
</organism>
<proteinExistence type="predicted"/>
<feature type="compositionally biased region" description="Basic residues" evidence="1">
    <location>
        <begin position="1"/>
        <end position="22"/>
    </location>
</feature>
<gene>
    <name evidence="3" type="ORF">A7C99_4100</name>
</gene>
<feature type="region of interest" description="Disordered" evidence="1">
    <location>
        <begin position="1"/>
        <end position="25"/>
    </location>
</feature>
<evidence type="ECO:0000313" key="4">
    <source>
        <dbReference type="Proteomes" id="UP000243015"/>
    </source>
</evidence>
<dbReference type="EMBL" id="LHPM01000015">
    <property type="protein sequence ID" value="OAL64666.1"/>
    <property type="molecule type" value="Genomic_DNA"/>
</dbReference>
<keyword evidence="2" id="KW-1133">Transmembrane helix</keyword>
<reference evidence="3 4" key="1">
    <citation type="submission" date="2016-05" db="EMBL/GenBank/DDBJ databases">
        <title>Genome sequencing of Trichophyton rubrum CMCC(F)T1i isolated from hair.</title>
        <authorList>
            <person name="Zhan P."/>
            <person name="Tao Y."/>
            <person name="Liu W."/>
        </authorList>
    </citation>
    <scope>NUCLEOTIDE SEQUENCE [LARGE SCALE GENOMIC DNA]</scope>
    <source>
        <strain evidence="4">CMCC(F)T1i</strain>
    </source>
</reference>
<sequence length="313" mass="34199">MKMKKKKKLKKKLKKQRRRQKKSISTATPCVLSGLSSGSLWLLLLLLQHLLLPPSHRPLAWAVPPFRLSLLAPLAPAAALAMESLQRCFARSLSLGSHFFLFVFLFTLSLSSRLHRRRPLFFSSPPNLTLSTLSFLSIPTGWSSRYRITLTVRVPLYGPVGITAHPPLLSQHDSATPARPAVPPANHAAPKPTLKAARQKKRIAQGSLSPDSAARCLVLPPAHLPLTSTVTRSVTYAPFPFCWCSSHDLPCQSHVPQCAGTLLSLLPRFYSACCLLAALLAVSRADWLPADVCLCKTQTTGTGLGNLPAVTYH</sequence>
<evidence type="ECO:0000313" key="3">
    <source>
        <dbReference type="EMBL" id="OAL64666.1"/>
    </source>
</evidence>
<keyword evidence="2" id="KW-0472">Membrane</keyword>
<dbReference type="AlphaFoldDB" id="A0A178EXY7"/>
<protein>
    <submittedName>
        <fullName evidence="3">Uncharacterized protein</fullName>
    </submittedName>
</protein>
<name>A0A178EXY7_TRIRU</name>
<evidence type="ECO:0000256" key="1">
    <source>
        <dbReference type="SAM" id="MobiDB-lite"/>
    </source>
</evidence>
<accession>A0A178EXY7</accession>
<keyword evidence="2" id="KW-0812">Transmembrane</keyword>